<dbReference type="InterPro" id="IPR000629">
    <property type="entry name" value="RNA-helicase_DEAD-box_CS"/>
</dbReference>
<keyword evidence="1 7" id="KW-0547">Nucleotide-binding</keyword>
<dbReference type="PANTHER" id="PTHR47959">
    <property type="entry name" value="ATP-DEPENDENT RNA HELICASE RHLE-RELATED"/>
    <property type="match status" value="1"/>
</dbReference>
<keyword evidence="8" id="KW-0175">Coiled coil</keyword>
<evidence type="ECO:0000259" key="10">
    <source>
        <dbReference type="PROSITE" id="PS51194"/>
    </source>
</evidence>
<protein>
    <submittedName>
        <fullName evidence="12">ATP-dependent RNA helicase DbpA</fullName>
    </submittedName>
</protein>
<name>A0A395JMG4_9GAMM</name>
<evidence type="ECO:0000256" key="7">
    <source>
        <dbReference type="RuleBase" id="RU000492"/>
    </source>
</evidence>
<dbReference type="PROSITE" id="PS51195">
    <property type="entry name" value="Q_MOTIF"/>
    <property type="match status" value="1"/>
</dbReference>
<dbReference type="GO" id="GO:0005829">
    <property type="term" value="C:cytosol"/>
    <property type="evidence" value="ECO:0007669"/>
    <property type="project" value="TreeGrafter"/>
</dbReference>
<accession>A0A395JMG4</accession>
<dbReference type="Gene3D" id="3.30.70.330">
    <property type="match status" value="1"/>
</dbReference>
<evidence type="ECO:0000256" key="8">
    <source>
        <dbReference type="SAM" id="Coils"/>
    </source>
</evidence>
<dbReference type="NCBIfam" id="NF008744">
    <property type="entry name" value="PRK11776.1"/>
    <property type="match status" value="1"/>
</dbReference>
<dbReference type="GO" id="GO:0003724">
    <property type="term" value="F:RNA helicase activity"/>
    <property type="evidence" value="ECO:0007669"/>
    <property type="project" value="InterPro"/>
</dbReference>
<dbReference type="InterPro" id="IPR014001">
    <property type="entry name" value="Helicase_ATP-bd"/>
</dbReference>
<dbReference type="Gene3D" id="3.40.50.300">
    <property type="entry name" value="P-loop containing nucleotide triphosphate hydrolases"/>
    <property type="match status" value="2"/>
</dbReference>
<dbReference type="SUPFAM" id="SSF52540">
    <property type="entry name" value="P-loop containing nucleoside triphosphate hydrolases"/>
    <property type="match status" value="1"/>
</dbReference>
<evidence type="ECO:0000313" key="12">
    <source>
        <dbReference type="EMBL" id="RBP52739.1"/>
    </source>
</evidence>
<dbReference type="AlphaFoldDB" id="A0A395JMG4"/>
<dbReference type="CDD" id="cd18787">
    <property type="entry name" value="SF2_C_DEAD"/>
    <property type="match status" value="1"/>
</dbReference>
<feature type="short sequence motif" description="Q motif" evidence="6">
    <location>
        <begin position="4"/>
        <end position="32"/>
    </location>
</feature>
<dbReference type="InterPro" id="IPR044742">
    <property type="entry name" value="DEAD/DEAH_RhlB"/>
</dbReference>
<dbReference type="PROSITE" id="PS51192">
    <property type="entry name" value="HELICASE_ATP_BIND_1"/>
    <property type="match status" value="1"/>
</dbReference>
<dbReference type="Pfam" id="PF00270">
    <property type="entry name" value="DEAD"/>
    <property type="match status" value="1"/>
</dbReference>
<comment type="caution">
    <text evidence="12">The sequence shown here is derived from an EMBL/GenBank/DDBJ whole genome shotgun (WGS) entry which is preliminary data.</text>
</comment>
<keyword evidence="2 7" id="KW-0378">Hydrolase</keyword>
<dbReference type="InterPro" id="IPR050079">
    <property type="entry name" value="DEAD_box_RNA_helicase"/>
</dbReference>
<evidence type="ECO:0000256" key="5">
    <source>
        <dbReference type="ARBA" id="ARBA00038437"/>
    </source>
</evidence>
<dbReference type="Proteomes" id="UP000253083">
    <property type="component" value="Unassembled WGS sequence"/>
</dbReference>
<dbReference type="InterPro" id="IPR012677">
    <property type="entry name" value="Nucleotide-bd_a/b_plait_sf"/>
</dbReference>
<evidence type="ECO:0000259" key="9">
    <source>
        <dbReference type="PROSITE" id="PS51192"/>
    </source>
</evidence>
<dbReference type="SMART" id="SM00490">
    <property type="entry name" value="HELICc"/>
    <property type="match status" value="1"/>
</dbReference>
<organism evidence="12 13">
    <name type="scientific">Arenicella xantha</name>
    <dbReference type="NCBI Taxonomy" id="644221"/>
    <lineage>
        <taxon>Bacteria</taxon>
        <taxon>Pseudomonadati</taxon>
        <taxon>Pseudomonadota</taxon>
        <taxon>Gammaproteobacteria</taxon>
        <taxon>Arenicellales</taxon>
        <taxon>Arenicellaceae</taxon>
        <taxon>Arenicella</taxon>
    </lineage>
</organism>
<feature type="coiled-coil region" evidence="8">
    <location>
        <begin position="217"/>
        <end position="244"/>
    </location>
</feature>
<dbReference type="RefSeq" id="WP_113952363.1">
    <property type="nucleotide sequence ID" value="NZ_QNRT01000001.1"/>
</dbReference>
<dbReference type="EMBL" id="QNRT01000001">
    <property type="protein sequence ID" value="RBP52739.1"/>
    <property type="molecule type" value="Genomic_DNA"/>
</dbReference>
<evidence type="ECO:0000256" key="4">
    <source>
        <dbReference type="ARBA" id="ARBA00022840"/>
    </source>
</evidence>
<evidence type="ECO:0000256" key="1">
    <source>
        <dbReference type="ARBA" id="ARBA00022741"/>
    </source>
</evidence>
<dbReference type="Pfam" id="PF03880">
    <property type="entry name" value="DbpA"/>
    <property type="match status" value="1"/>
</dbReference>
<dbReference type="GO" id="GO:0003676">
    <property type="term" value="F:nucleic acid binding"/>
    <property type="evidence" value="ECO:0007669"/>
    <property type="project" value="InterPro"/>
</dbReference>
<dbReference type="InterPro" id="IPR011545">
    <property type="entry name" value="DEAD/DEAH_box_helicase_dom"/>
</dbReference>
<evidence type="ECO:0000256" key="2">
    <source>
        <dbReference type="ARBA" id="ARBA00022801"/>
    </source>
</evidence>
<dbReference type="OrthoDB" id="9808889at2"/>
<dbReference type="FunCoup" id="A0A395JMG4">
    <property type="interactions" value="22"/>
</dbReference>
<dbReference type="InterPro" id="IPR027417">
    <property type="entry name" value="P-loop_NTPase"/>
</dbReference>
<dbReference type="PANTHER" id="PTHR47959:SF1">
    <property type="entry name" value="ATP-DEPENDENT RNA HELICASE DBPA"/>
    <property type="match status" value="1"/>
</dbReference>
<keyword evidence="3 7" id="KW-0347">Helicase</keyword>
<feature type="domain" description="Helicase ATP-binding" evidence="9">
    <location>
        <begin position="35"/>
        <end position="206"/>
    </location>
</feature>
<dbReference type="PROSITE" id="PS51194">
    <property type="entry name" value="HELICASE_CTER"/>
    <property type="match status" value="1"/>
</dbReference>
<dbReference type="InterPro" id="IPR005580">
    <property type="entry name" value="DbpA/CsdA_RNA-bd_dom"/>
</dbReference>
<feature type="domain" description="Helicase C-terminal" evidence="10">
    <location>
        <begin position="233"/>
        <end position="377"/>
    </location>
</feature>
<reference evidence="12 13" key="1">
    <citation type="submission" date="2018-06" db="EMBL/GenBank/DDBJ databases">
        <title>Genomic Encyclopedia of Type Strains, Phase IV (KMG-IV): sequencing the most valuable type-strain genomes for metagenomic binning, comparative biology and taxonomic classification.</title>
        <authorList>
            <person name="Goeker M."/>
        </authorList>
    </citation>
    <scope>NUCLEOTIDE SEQUENCE [LARGE SCALE GENOMIC DNA]</scope>
    <source>
        <strain evidence="12 13">DSM 24032</strain>
    </source>
</reference>
<dbReference type="PROSITE" id="PS00039">
    <property type="entry name" value="DEAD_ATP_HELICASE"/>
    <property type="match status" value="1"/>
</dbReference>
<proteinExistence type="inferred from homology"/>
<dbReference type="GO" id="GO:0016787">
    <property type="term" value="F:hydrolase activity"/>
    <property type="evidence" value="ECO:0007669"/>
    <property type="project" value="UniProtKB-KW"/>
</dbReference>
<dbReference type="SMART" id="SM00487">
    <property type="entry name" value="DEXDc"/>
    <property type="match status" value="1"/>
</dbReference>
<evidence type="ECO:0000313" key="13">
    <source>
        <dbReference type="Proteomes" id="UP000253083"/>
    </source>
</evidence>
<keyword evidence="13" id="KW-1185">Reference proteome</keyword>
<comment type="similarity">
    <text evidence="5 7">Belongs to the DEAD box helicase family.</text>
</comment>
<dbReference type="InterPro" id="IPR014014">
    <property type="entry name" value="RNA_helicase_DEAD_Q_motif"/>
</dbReference>
<evidence type="ECO:0000259" key="11">
    <source>
        <dbReference type="PROSITE" id="PS51195"/>
    </source>
</evidence>
<dbReference type="CDD" id="cd00268">
    <property type="entry name" value="DEADc"/>
    <property type="match status" value="1"/>
</dbReference>
<dbReference type="Pfam" id="PF00271">
    <property type="entry name" value="Helicase_C"/>
    <property type="match status" value="1"/>
</dbReference>
<keyword evidence="4 7" id="KW-0067">ATP-binding</keyword>
<evidence type="ECO:0000256" key="6">
    <source>
        <dbReference type="PROSITE-ProRule" id="PRU00552"/>
    </source>
</evidence>
<feature type="domain" description="DEAD-box RNA helicase Q" evidence="11">
    <location>
        <begin position="4"/>
        <end position="32"/>
    </location>
</feature>
<dbReference type="InterPro" id="IPR001650">
    <property type="entry name" value="Helicase_C-like"/>
</dbReference>
<sequence length="460" mass="50223">MNQYAFSSLELNPALVSNLESLEFNSMTAIQALSLPFILVGQDVIAQGQTGSGKTAAFGLGLLNKIDVSQFAVQALVLCPTRELAEQVSGEIRRLGRSIPNVKLLTLYGGTPIKAQTESLAKGVHIVVGTPGRIEDHLNKGSLPLEALNTLVLDEADRMLDMGFQKTLDAIIELIPRKRQTLLFSATFPPEIESIAKRITTDAEFLKVAPTQDTVRIDETLYKVANEKERIEALQRLLMPLENQPTVVFCNTRADTQSVAGSLKSRGFSASALHGDMEQKDRDQTLLRFANGSINVLVATDVAARGLDIESLDVVINYHLPKELDVYTHRIGRTGRAGAKGYSYSLFQASEEFRVSKLEGVLGRSLSIGELPPMAVLSQSPARPKMSTLRIEGGKKQKLRPGDLVGALTKGEDIAGTQLGKIQIMDNWAYIAVERDVAKLALRKLSDGKIKGKSFRCRLV</sequence>
<dbReference type="InParanoid" id="A0A395JMG4"/>
<gene>
    <name evidence="12" type="ORF">DFR28_101121</name>
</gene>
<dbReference type="GO" id="GO:0005524">
    <property type="term" value="F:ATP binding"/>
    <property type="evidence" value="ECO:0007669"/>
    <property type="project" value="UniProtKB-KW"/>
</dbReference>
<evidence type="ECO:0000256" key="3">
    <source>
        <dbReference type="ARBA" id="ARBA00022806"/>
    </source>
</evidence>